<proteinExistence type="predicted"/>
<feature type="region of interest" description="Disordered" evidence="1">
    <location>
        <begin position="805"/>
        <end position="830"/>
    </location>
</feature>
<sequence length="830" mass="90394">MNAPYPIPQPDPAAIVSALAALFQPGDVIELRSFAKGRKRTDAGYFDGEHWPALAEQAVRLNSNGAAVYVTLNPIDPQLLSRYANRIEGGATATTTDKQVTRRRWLLLDFDPTRPTDTSATDAQLEVAKTVARACYQSLQAEGWPDPLAAESGNGFHLVYPIDLPNDNESRDLVKGVLAGLAARFDTDQVKVDQSVFNAGRITKLYGTVATKGDHTPLAPWRLSQLVATPERGAAVTGDELRAWLPARPVAQAASYQPGNGRVSAFDLCDFLGRLGIAFEQDTHEGSERFKLAHCPFNPEHGRGEAAIFRKAGGALGFKCQHNSCADKAWADVRTLVDGPREQRQGPPVDFSGVLKQGQRAATEHALRGDERGSTWLRSSGNSPAEPEPWGVPLPIPSALLPVEPFDVALLPAALRAWVADIAARMQCPPDFSAVGALVALSSVIGRKACLAPKRRDDWRVIPNLWGVVVGRPGVMKSPALSEVMRPLDRLAVIASETYQAAMADYEVKSKLQGMGAKDSESKAQKLIAKGNFGGAEQLLIDATNSEAIPKPCLRRYKVTDSTVEALGEILIENPWGTLAYRDELNGLLRSLDREGQEGARSFYLQGYDGNQGYTFDRIMRGRNLHIDAVCIAMLGGIQPGKLKAYIHDAVTGGNGDDGLLQRFGLMVWPDVSGEWRNVDEWPNTEAKKMAFDTFQRLDALSPAIDPESGEDVPAVYRFSADAQLLFEEWREGFENDLRIDDRHPAMESHLAKFRKVVPAIALVCALADDETVVSKDSLLRALAWSEYLQSHAARAYAAGTRPETDGATALLPRSRRAGSLTGSSRRMCT</sequence>
<gene>
    <name evidence="2" type="ORF">IPK02_00655</name>
</gene>
<dbReference type="AlphaFoldDB" id="A0A935W215"/>
<evidence type="ECO:0000313" key="3">
    <source>
        <dbReference type="Proteomes" id="UP000706151"/>
    </source>
</evidence>
<feature type="compositionally biased region" description="Basic and acidic residues" evidence="1">
    <location>
        <begin position="362"/>
        <end position="373"/>
    </location>
</feature>
<accession>A0A935W215</accession>
<feature type="region of interest" description="Disordered" evidence="1">
    <location>
        <begin position="362"/>
        <end position="389"/>
    </location>
</feature>
<protein>
    <submittedName>
        <fullName evidence="2">DUF3987 domain-containing protein</fullName>
    </submittedName>
</protein>
<dbReference type="InterPro" id="IPR025048">
    <property type="entry name" value="DUF3987"/>
</dbReference>
<evidence type="ECO:0000256" key="1">
    <source>
        <dbReference type="SAM" id="MobiDB-lite"/>
    </source>
</evidence>
<comment type="caution">
    <text evidence="2">The sequence shown here is derived from an EMBL/GenBank/DDBJ whole genome shotgun (WGS) entry which is preliminary data.</text>
</comment>
<feature type="compositionally biased region" description="Polar residues" evidence="1">
    <location>
        <begin position="821"/>
        <end position="830"/>
    </location>
</feature>
<reference evidence="2 3" key="1">
    <citation type="submission" date="2020-10" db="EMBL/GenBank/DDBJ databases">
        <title>Connecting structure to function with the recovery of over 1000 high-quality activated sludge metagenome-assembled genomes encoding full-length rRNA genes using long-read sequencing.</title>
        <authorList>
            <person name="Singleton C.M."/>
            <person name="Petriglieri F."/>
            <person name="Kristensen J.M."/>
            <person name="Kirkegaard R.H."/>
            <person name="Michaelsen T.Y."/>
            <person name="Andersen M.H."/>
            <person name="Karst S.M."/>
            <person name="Dueholm M.S."/>
            <person name="Nielsen P.H."/>
            <person name="Albertsen M."/>
        </authorList>
    </citation>
    <scope>NUCLEOTIDE SEQUENCE [LARGE SCALE GENOMIC DNA]</scope>
    <source>
        <strain evidence="2">Fred_18-Q3-R57-64_BAT3C.720</strain>
    </source>
</reference>
<dbReference type="EMBL" id="JADJOT010000001">
    <property type="protein sequence ID" value="MBK7952587.1"/>
    <property type="molecule type" value="Genomic_DNA"/>
</dbReference>
<evidence type="ECO:0000313" key="2">
    <source>
        <dbReference type="EMBL" id="MBK7952587.1"/>
    </source>
</evidence>
<organism evidence="2 3">
    <name type="scientific">Candidatus Accumulibacter affinis</name>
    <dbReference type="NCBI Taxonomy" id="2954384"/>
    <lineage>
        <taxon>Bacteria</taxon>
        <taxon>Pseudomonadati</taxon>
        <taxon>Pseudomonadota</taxon>
        <taxon>Betaproteobacteria</taxon>
        <taxon>Candidatus Accumulibacter</taxon>
    </lineage>
</organism>
<name>A0A935W215_9PROT</name>
<dbReference type="Pfam" id="PF13148">
    <property type="entry name" value="DUF3987"/>
    <property type="match status" value="1"/>
</dbReference>
<dbReference type="Proteomes" id="UP000706151">
    <property type="component" value="Unassembled WGS sequence"/>
</dbReference>